<keyword evidence="1" id="KW-0732">Signal</keyword>
<proteinExistence type="predicted"/>
<comment type="caution">
    <text evidence="2">The sequence shown here is derived from an EMBL/GenBank/DDBJ whole genome shotgun (WGS) entry which is preliminary data.</text>
</comment>
<dbReference type="Proteomes" id="UP000762676">
    <property type="component" value="Unassembled WGS sequence"/>
</dbReference>
<accession>A0AAV4ICL3</accession>
<dbReference type="EMBL" id="BMAT01006200">
    <property type="protein sequence ID" value="GFS08223.1"/>
    <property type="molecule type" value="Genomic_DNA"/>
</dbReference>
<organism evidence="2 3">
    <name type="scientific">Elysia marginata</name>
    <dbReference type="NCBI Taxonomy" id="1093978"/>
    <lineage>
        <taxon>Eukaryota</taxon>
        <taxon>Metazoa</taxon>
        <taxon>Spiralia</taxon>
        <taxon>Lophotrochozoa</taxon>
        <taxon>Mollusca</taxon>
        <taxon>Gastropoda</taxon>
        <taxon>Heterobranchia</taxon>
        <taxon>Euthyneura</taxon>
        <taxon>Panpulmonata</taxon>
        <taxon>Sacoglossa</taxon>
        <taxon>Placobranchoidea</taxon>
        <taxon>Plakobranchidae</taxon>
        <taxon>Elysia</taxon>
    </lineage>
</organism>
<evidence type="ECO:0000313" key="3">
    <source>
        <dbReference type="Proteomes" id="UP000762676"/>
    </source>
</evidence>
<feature type="signal peptide" evidence="1">
    <location>
        <begin position="1"/>
        <end position="19"/>
    </location>
</feature>
<sequence length="67" mass="7181">MKIVLTVVLCALIFTVTHQAPSGNLHYGHFVKSVGSEQLELPARRESFGRRAEVAVGFGGKVKGQGT</sequence>
<dbReference type="AlphaFoldDB" id="A0AAV4ICL3"/>
<gene>
    <name evidence="2" type="ORF">ElyMa_003009700</name>
</gene>
<feature type="chain" id="PRO_5043618572" evidence="1">
    <location>
        <begin position="20"/>
        <end position="67"/>
    </location>
</feature>
<protein>
    <submittedName>
        <fullName evidence="2">Uncharacterized protein</fullName>
    </submittedName>
</protein>
<evidence type="ECO:0000313" key="2">
    <source>
        <dbReference type="EMBL" id="GFS08223.1"/>
    </source>
</evidence>
<name>A0AAV4ICL3_9GAST</name>
<keyword evidence="3" id="KW-1185">Reference proteome</keyword>
<evidence type="ECO:0000256" key="1">
    <source>
        <dbReference type="SAM" id="SignalP"/>
    </source>
</evidence>
<reference evidence="2 3" key="1">
    <citation type="journal article" date="2021" name="Elife">
        <title>Chloroplast acquisition without the gene transfer in kleptoplastic sea slugs, Plakobranchus ocellatus.</title>
        <authorList>
            <person name="Maeda T."/>
            <person name="Takahashi S."/>
            <person name="Yoshida T."/>
            <person name="Shimamura S."/>
            <person name="Takaki Y."/>
            <person name="Nagai Y."/>
            <person name="Toyoda A."/>
            <person name="Suzuki Y."/>
            <person name="Arimoto A."/>
            <person name="Ishii H."/>
            <person name="Satoh N."/>
            <person name="Nishiyama T."/>
            <person name="Hasebe M."/>
            <person name="Maruyama T."/>
            <person name="Minagawa J."/>
            <person name="Obokata J."/>
            <person name="Shigenobu S."/>
        </authorList>
    </citation>
    <scope>NUCLEOTIDE SEQUENCE [LARGE SCALE GENOMIC DNA]</scope>
</reference>